<comment type="caution">
    <text evidence="2">The sequence shown here is derived from an EMBL/GenBank/DDBJ whole genome shotgun (WGS) entry which is preliminary data.</text>
</comment>
<reference evidence="2 3" key="1">
    <citation type="submission" date="2015-09" db="EMBL/GenBank/DDBJ databases">
        <title>Draft genome sequence of Kouleothrix aurantiaca JCM 19913.</title>
        <authorList>
            <person name="Hemp J."/>
        </authorList>
    </citation>
    <scope>NUCLEOTIDE SEQUENCE [LARGE SCALE GENOMIC DNA]</scope>
    <source>
        <strain evidence="2 3">COM-B</strain>
    </source>
</reference>
<evidence type="ECO:0000313" key="2">
    <source>
        <dbReference type="EMBL" id="KPV49852.1"/>
    </source>
</evidence>
<organism evidence="2 3">
    <name type="scientific">Kouleothrix aurantiaca</name>
    <dbReference type="NCBI Taxonomy" id="186479"/>
    <lineage>
        <taxon>Bacteria</taxon>
        <taxon>Bacillati</taxon>
        <taxon>Chloroflexota</taxon>
        <taxon>Chloroflexia</taxon>
        <taxon>Chloroflexales</taxon>
        <taxon>Roseiflexineae</taxon>
        <taxon>Roseiflexaceae</taxon>
        <taxon>Kouleothrix</taxon>
    </lineage>
</organism>
<dbReference type="CDD" id="cd06558">
    <property type="entry name" value="crotonase-like"/>
    <property type="match status" value="1"/>
</dbReference>
<protein>
    <submittedName>
        <fullName evidence="2">Enoyl-CoA hydratase</fullName>
    </submittedName>
</protein>
<keyword evidence="3" id="KW-1185">Reference proteome</keyword>
<dbReference type="Gene3D" id="3.90.226.10">
    <property type="entry name" value="2-enoyl-CoA Hydratase, Chain A, domain 1"/>
    <property type="match status" value="1"/>
</dbReference>
<sequence>MYTSLDLAIAGPFATLTLNRPERHNAFDATLIAELTDAFTALAANGAVEVVILTGAGPSFCAGGDANWMRASATMSREQNVADAEALAAMFDAAWQLPKPLIGRIDGAAIGGGAGLVACCDLAVATETARFGFGEVKLGLIPAVIAQFVVPKIGVSHARALMVSGE</sequence>
<dbReference type="EMBL" id="LJCR01001711">
    <property type="protein sequence ID" value="KPV49852.1"/>
    <property type="molecule type" value="Genomic_DNA"/>
</dbReference>
<dbReference type="Proteomes" id="UP000050509">
    <property type="component" value="Unassembled WGS sequence"/>
</dbReference>
<dbReference type="SUPFAM" id="SSF52096">
    <property type="entry name" value="ClpP/crotonase"/>
    <property type="match status" value="1"/>
</dbReference>
<comment type="similarity">
    <text evidence="1">Belongs to the enoyl-CoA hydratase/isomerase family.</text>
</comment>
<dbReference type="InterPro" id="IPR001753">
    <property type="entry name" value="Enoyl-CoA_hydra/iso"/>
</dbReference>
<accession>A0A0P9DBE8</accession>
<proteinExistence type="inferred from homology"/>
<evidence type="ECO:0000256" key="1">
    <source>
        <dbReference type="ARBA" id="ARBA00005254"/>
    </source>
</evidence>
<dbReference type="AlphaFoldDB" id="A0A0P9DBE8"/>
<dbReference type="PANTHER" id="PTHR42964:SF1">
    <property type="entry name" value="POLYKETIDE BIOSYNTHESIS ENOYL-COA HYDRATASE PKSH-RELATED"/>
    <property type="match status" value="1"/>
</dbReference>
<dbReference type="InterPro" id="IPR051683">
    <property type="entry name" value="Enoyl-CoA_Hydratase/Isomerase"/>
</dbReference>
<dbReference type="Pfam" id="PF00378">
    <property type="entry name" value="ECH_1"/>
    <property type="match status" value="1"/>
</dbReference>
<name>A0A0P9DBE8_9CHLR</name>
<dbReference type="PANTHER" id="PTHR42964">
    <property type="entry name" value="ENOYL-COA HYDRATASE"/>
    <property type="match status" value="1"/>
</dbReference>
<evidence type="ECO:0000313" key="3">
    <source>
        <dbReference type="Proteomes" id="UP000050509"/>
    </source>
</evidence>
<dbReference type="InterPro" id="IPR029045">
    <property type="entry name" value="ClpP/crotonase-like_dom_sf"/>
</dbReference>
<gene>
    <name evidence="2" type="ORF">SE17_30275</name>
</gene>
<feature type="non-terminal residue" evidence="2">
    <location>
        <position position="166"/>
    </location>
</feature>
<dbReference type="GO" id="GO:0003824">
    <property type="term" value="F:catalytic activity"/>
    <property type="evidence" value="ECO:0007669"/>
    <property type="project" value="UniProtKB-ARBA"/>
</dbReference>